<name>A0AAF0X3N1_DAUCS</name>
<proteinExistence type="predicted"/>
<dbReference type="AlphaFoldDB" id="A0AAF0X3N1"/>
<organism evidence="1 2">
    <name type="scientific">Daucus carota subsp. sativus</name>
    <name type="common">Carrot</name>
    <dbReference type="NCBI Taxonomy" id="79200"/>
    <lineage>
        <taxon>Eukaryota</taxon>
        <taxon>Viridiplantae</taxon>
        <taxon>Streptophyta</taxon>
        <taxon>Embryophyta</taxon>
        <taxon>Tracheophyta</taxon>
        <taxon>Spermatophyta</taxon>
        <taxon>Magnoliopsida</taxon>
        <taxon>eudicotyledons</taxon>
        <taxon>Gunneridae</taxon>
        <taxon>Pentapetalae</taxon>
        <taxon>asterids</taxon>
        <taxon>campanulids</taxon>
        <taxon>Apiales</taxon>
        <taxon>Apiaceae</taxon>
        <taxon>Apioideae</taxon>
        <taxon>Scandiceae</taxon>
        <taxon>Daucinae</taxon>
        <taxon>Daucus</taxon>
        <taxon>Daucus sect. Daucus</taxon>
    </lineage>
</organism>
<keyword evidence="2" id="KW-1185">Reference proteome</keyword>
<evidence type="ECO:0000313" key="2">
    <source>
        <dbReference type="Proteomes" id="UP000077755"/>
    </source>
</evidence>
<reference evidence="1" key="1">
    <citation type="journal article" date="2016" name="Nat. Genet.">
        <title>A high-quality carrot genome assembly provides new insights into carotenoid accumulation and asterid genome evolution.</title>
        <authorList>
            <person name="Iorizzo M."/>
            <person name="Ellison S."/>
            <person name="Senalik D."/>
            <person name="Zeng P."/>
            <person name="Satapoomin P."/>
            <person name="Huang J."/>
            <person name="Bowman M."/>
            <person name="Iovene M."/>
            <person name="Sanseverino W."/>
            <person name="Cavagnaro P."/>
            <person name="Yildiz M."/>
            <person name="Macko-Podgorni A."/>
            <person name="Moranska E."/>
            <person name="Grzebelus E."/>
            <person name="Grzebelus D."/>
            <person name="Ashrafi H."/>
            <person name="Zheng Z."/>
            <person name="Cheng S."/>
            <person name="Spooner D."/>
            <person name="Van Deynze A."/>
            <person name="Simon P."/>
        </authorList>
    </citation>
    <scope>NUCLEOTIDE SEQUENCE</scope>
    <source>
        <tissue evidence="1">Leaf</tissue>
    </source>
</reference>
<sequence length="79" mass="9331">MGRIPGQFSGSGWRHKKLDLPVFSGTNPDGWILRAERYFHFYRLCDEEQLEAAIVSLDGDALLWYQWEHGRRPIRRGRN</sequence>
<evidence type="ECO:0000313" key="1">
    <source>
        <dbReference type="EMBL" id="WOH00778.1"/>
    </source>
</evidence>
<dbReference type="Proteomes" id="UP000077755">
    <property type="component" value="Chromosome 5"/>
</dbReference>
<protein>
    <submittedName>
        <fullName evidence="1">Uncharacterized protein</fullName>
    </submittedName>
</protein>
<reference evidence="1" key="2">
    <citation type="submission" date="2022-03" db="EMBL/GenBank/DDBJ databases">
        <title>Draft title - Genomic analysis of global carrot germplasm unveils the trajectory of domestication and the origin of high carotenoid orange carrot.</title>
        <authorList>
            <person name="Iorizzo M."/>
            <person name="Ellison S."/>
            <person name="Senalik D."/>
            <person name="Macko-Podgorni A."/>
            <person name="Grzebelus D."/>
            <person name="Bostan H."/>
            <person name="Rolling W."/>
            <person name="Curaba J."/>
            <person name="Simon P."/>
        </authorList>
    </citation>
    <scope>NUCLEOTIDE SEQUENCE</scope>
    <source>
        <tissue evidence="1">Leaf</tissue>
    </source>
</reference>
<accession>A0AAF0X3N1</accession>
<dbReference type="EMBL" id="CP093347">
    <property type="protein sequence ID" value="WOH00778.1"/>
    <property type="molecule type" value="Genomic_DNA"/>
</dbReference>
<gene>
    <name evidence="1" type="ORF">DCAR_0520153</name>
</gene>